<accession>A0AAD5TTG2</accession>
<name>A0AAD5TTG2_9FUNG</name>
<organism evidence="3 4">
    <name type="scientific">Geranomyces variabilis</name>
    <dbReference type="NCBI Taxonomy" id="109894"/>
    <lineage>
        <taxon>Eukaryota</taxon>
        <taxon>Fungi</taxon>
        <taxon>Fungi incertae sedis</taxon>
        <taxon>Chytridiomycota</taxon>
        <taxon>Chytridiomycota incertae sedis</taxon>
        <taxon>Chytridiomycetes</taxon>
        <taxon>Spizellomycetales</taxon>
        <taxon>Powellomycetaceae</taxon>
        <taxon>Geranomyces</taxon>
    </lineage>
</organism>
<evidence type="ECO:0000313" key="3">
    <source>
        <dbReference type="EMBL" id="KAJ3185020.1"/>
    </source>
</evidence>
<evidence type="ECO:0000256" key="1">
    <source>
        <dbReference type="SAM" id="Phobius"/>
    </source>
</evidence>
<feature type="chain" id="PRO_5041940671" evidence="2">
    <location>
        <begin position="23"/>
        <end position="242"/>
    </location>
</feature>
<keyword evidence="4" id="KW-1185">Reference proteome</keyword>
<feature type="signal peptide" evidence="2">
    <location>
        <begin position="1"/>
        <end position="22"/>
    </location>
</feature>
<protein>
    <submittedName>
        <fullName evidence="3">Uncharacterized protein</fullName>
    </submittedName>
</protein>
<reference evidence="3" key="1">
    <citation type="submission" date="2020-05" db="EMBL/GenBank/DDBJ databases">
        <title>Phylogenomic resolution of chytrid fungi.</title>
        <authorList>
            <person name="Stajich J.E."/>
            <person name="Amses K."/>
            <person name="Simmons R."/>
            <person name="Seto K."/>
            <person name="Myers J."/>
            <person name="Bonds A."/>
            <person name="Quandt C.A."/>
            <person name="Barry K."/>
            <person name="Liu P."/>
            <person name="Grigoriev I."/>
            <person name="Longcore J.E."/>
            <person name="James T.Y."/>
        </authorList>
    </citation>
    <scope>NUCLEOTIDE SEQUENCE</scope>
    <source>
        <strain evidence="3">JEL0379</strain>
    </source>
</reference>
<sequence length="242" mass="23486">MMFPSTAALLTLLASVAAPALGQATTAAGCPATDLKCLITTAQYSLRGSVTSNTANTTDTPAAYNATIAVSCVYSSFTTPTGAGAFAGSDILVTGFGAAKAGCAGLAANPGDEGIFFVYVANRVGQNGIPYYSVFNPCAGNITPNSTANLATMQSILSNPTYSTNVLLKGTGCALPAPTTSAVPAPAAATGSSASAAAPAPAATTSTAPLVVGAKSAGVVAEWTALVAVAAGALSIFTVAFA</sequence>
<keyword evidence="1" id="KW-1133">Transmembrane helix</keyword>
<dbReference type="AlphaFoldDB" id="A0AAD5TTG2"/>
<evidence type="ECO:0000313" key="4">
    <source>
        <dbReference type="Proteomes" id="UP001212152"/>
    </source>
</evidence>
<keyword evidence="2" id="KW-0732">Signal</keyword>
<proteinExistence type="predicted"/>
<feature type="transmembrane region" description="Helical" evidence="1">
    <location>
        <begin position="223"/>
        <end position="241"/>
    </location>
</feature>
<dbReference type="Proteomes" id="UP001212152">
    <property type="component" value="Unassembled WGS sequence"/>
</dbReference>
<keyword evidence="1" id="KW-0812">Transmembrane</keyword>
<gene>
    <name evidence="3" type="ORF">HDU87_002586</name>
</gene>
<dbReference type="EMBL" id="JADGJQ010000002">
    <property type="protein sequence ID" value="KAJ3185020.1"/>
    <property type="molecule type" value="Genomic_DNA"/>
</dbReference>
<keyword evidence="1" id="KW-0472">Membrane</keyword>
<evidence type="ECO:0000256" key="2">
    <source>
        <dbReference type="SAM" id="SignalP"/>
    </source>
</evidence>
<comment type="caution">
    <text evidence="3">The sequence shown here is derived from an EMBL/GenBank/DDBJ whole genome shotgun (WGS) entry which is preliminary data.</text>
</comment>